<protein>
    <submittedName>
        <fullName evidence="1">Uncharacterized protein</fullName>
    </submittedName>
</protein>
<sequence length="55" mass="6474">MQYTLDDKNSRDIEEIYEIKQIFGHQNGLIYRNEPPRTCILTYFSSVDGASNLIY</sequence>
<evidence type="ECO:0000313" key="1">
    <source>
        <dbReference type="EMBL" id="ESA13526.1"/>
    </source>
</evidence>
<accession>U9UD61</accession>
<organism evidence="1">
    <name type="scientific">Rhizophagus irregularis (strain DAOM 181602 / DAOM 197198 / MUCL 43194)</name>
    <name type="common">Arbuscular mycorrhizal fungus</name>
    <name type="synonym">Glomus intraradices</name>
    <dbReference type="NCBI Taxonomy" id="747089"/>
    <lineage>
        <taxon>Eukaryota</taxon>
        <taxon>Fungi</taxon>
        <taxon>Fungi incertae sedis</taxon>
        <taxon>Mucoromycota</taxon>
        <taxon>Glomeromycotina</taxon>
        <taxon>Glomeromycetes</taxon>
        <taxon>Glomerales</taxon>
        <taxon>Glomeraceae</taxon>
        <taxon>Rhizophagus</taxon>
    </lineage>
</organism>
<gene>
    <name evidence="1" type="ORF">GLOINDRAFT_25938</name>
</gene>
<name>U9UD61_RHIID</name>
<reference evidence="1" key="1">
    <citation type="submission" date="2013-07" db="EMBL/GenBank/DDBJ databases">
        <title>The genome of an arbuscular mycorrhizal fungus provides insights into the evolution of the oldest plant symbiosis.</title>
        <authorList>
            <consortium name="DOE Joint Genome Institute"/>
            <person name="Tisserant E."/>
            <person name="Malbreil M."/>
            <person name="Kuo A."/>
            <person name="Kohler A."/>
            <person name="Symeonidi A."/>
            <person name="Balestrini R."/>
            <person name="Charron P."/>
            <person name="Duensing N."/>
            <person name="Frei-dit-Frey N."/>
            <person name="Gianinazzi-Pearson V."/>
            <person name="Gilbert B."/>
            <person name="Handa Y."/>
            <person name="Hijri M."/>
            <person name="Kaul R."/>
            <person name="Kawaguchi M."/>
            <person name="Krajinski F."/>
            <person name="Lammers P."/>
            <person name="Lapierre D."/>
            <person name="Masclaux F.G."/>
            <person name="Murat C."/>
            <person name="Morin E."/>
            <person name="Ndikumana S."/>
            <person name="Pagni M."/>
            <person name="Petitpierre D."/>
            <person name="Requena N."/>
            <person name="Rosikiewicz P."/>
            <person name="Riley R."/>
            <person name="Saito K."/>
            <person name="San Clemente H."/>
            <person name="Shapiro H."/>
            <person name="van Tuinen D."/>
            <person name="Becard G."/>
            <person name="Bonfante P."/>
            <person name="Paszkowski U."/>
            <person name="Shachar-Hill Y."/>
            <person name="Young J.P."/>
            <person name="Sanders I.R."/>
            <person name="Henrissat B."/>
            <person name="Rensing S.A."/>
            <person name="Grigoriev I.V."/>
            <person name="Corradi N."/>
            <person name="Roux C."/>
            <person name="Martin F."/>
        </authorList>
    </citation>
    <scope>NUCLEOTIDE SEQUENCE</scope>
    <source>
        <strain evidence="1">DAOM 197198</strain>
    </source>
</reference>
<dbReference type="EMBL" id="KI283818">
    <property type="protein sequence ID" value="ESA13526.1"/>
    <property type="molecule type" value="Genomic_DNA"/>
</dbReference>
<dbReference type="AlphaFoldDB" id="U9UD61"/>
<proteinExistence type="predicted"/>
<dbReference type="HOGENOM" id="CLU_3033527_0_0_1"/>